<feature type="compositionally biased region" description="Polar residues" evidence="1">
    <location>
        <begin position="765"/>
        <end position="781"/>
    </location>
</feature>
<evidence type="ECO:0000313" key="4">
    <source>
        <dbReference type="Proteomes" id="UP001556367"/>
    </source>
</evidence>
<feature type="compositionally biased region" description="Low complexity" evidence="1">
    <location>
        <begin position="834"/>
        <end position="849"/>
    </location>
</feature>
<name>A0ABR3K008_9AGAR</name>
<dbReference type="PROSITE" id="PS50011">
    <property type="entry name" value="PROTEIN_KINASE_DOM"/>
    <property type="match status" value="1"/>
</dbReference>
<comment type="caution">
    <text evidence="3">The sequence shown here is derived from an EMBL/GenBank/DDBJ whole genome shotgun (WGS) entry which is preliminary data.</text>
</comment>
<dbReference type="Gene3D" id="1.10.510.10">
    <property type="entry name" value="Transferase(Phosphotransferase) domain 1"/>
    <property type="match status" value="1"/>
</dbReference>
<dbReference type="Pfam" id="PF00069">
    <property type="entry name" value="Pkinase"/>
    <property type="match status" value="1"/>
</dbReference>
<organism evidence="3 4">
    <name type="scientific">Hohenbuehelia grisea</name>
    <dbReference type="NCBI Taxonomy" id="104357"/>
    <lineage>
        <taxon>Eukaryota</taxon>
        <taxon>Fungi</taxon>
        <taxon>Dikarya</taxon>
        <taxon>Basidiomycota</taxon>
        <taxon>Agaricomycotina</taxon>
        <taxon>Agaricomycetes</taxon>
        <taxon>Agaricomycetidae</taxon>
        <taxon>Agaricales</taxon>
        <taxon>Pleurotineae</taxon>
        <taxon>Pleurotaceae</taxon>
        <taxon>Hohenbuehelia</taxon>
    </lineage>
</organism>
<dbReference type="CDD" id="cd14014">
    <property type="entry name" value="STKc_PknB_like"/>
    <property type="match status" value="1"/>
</dbReference>
<evidence type="ECO:0000259" key="2">
    <source>
        <dbReference type="PROSITE" id="PS50011"/>
    </source>
</evidence>
<gene>
    <name evidence="3" type="ORF">HGRIS_005726</name>
</gene>
<feature type="compositionally biased region" description="Basic and acidic residues" evidence="1">
    <location>
        <begin position="567"/>
        <end position="584"/>
    </location>
</feature>
<evidence type="ECO:0000256" key="1">
    <source>
        <dbReference type="SAM" id="MobiDB-lite"/>
    </source>
</evidence>
<feature type="region of interest" description="Disordered" evidence="1">
    <location>
        <begin position="718"/>
        <end position="872"/>
    </location>
</feature>
<dbReference type="PROSITE" id="PS00108">
    <property type="entry name" value="PROTEIN_KINASE_ST"/>
    <property type="match status" value="1"/>
</dbReference>
<feature type="region of interest" description="Disordered" evidence="1">
    <location>
        <begin position="333"/>
        <end position="488"/>
    </location>
</feature>
<sequence>MDPPQPTHDSTDIFSLTDQDLSDRLQFVEEIGFGNWGSVWLCRPKSDPSSPTADRVLRLQDNKVAVKLVHRSKTPTTAARVKSLWNEMKIVRRFKTESHPSIIPFYSFIITPTYALITMAYYPTSVPVEVAEPKARLWFRSLLSGVEFLHERGVVHNDIKPANILLSPKLVPVLIDFGFAEVYDVNSTKAFLSNLSYGTPEYLSPERARGLPHDTRKSDVWSLGITFFEILVGRTPFENTDGEQFATKDDLERYWSRTLRGKWVGTWKMSKGVERLLKRMVSPNADLRCNASQAMQDPYWKQPSEPEPAHRRTSSYNSSMVFERGLATVLDASPWSNSKKEGDFSPPGLADPRPQVIARAKSQPKVNVKSHIPSRKRVPVPPVVDLSPIKASPAPSPSMAAKENMPQFTTSTKTRRPFAPLGTASNGNNNRKAAKENAPPISSPAEDSKHRRRPRALADLTSATRNTENTDAMGRRESRLKEKGKERERVIDRVRDWERERERLREMQRLEELERERDEELAGAAAVAEKLRARQPGSDGESDVVREWVEVEPEPESAPPSATLSAVEREPIRERKENKEKPDSRLTGTASMPAIKFVSQSTPPRPTTTGDSGFNFKHKLKLSVDKTMRLYKSSTMGQGLLSPALTTEGTDDGVMSARPSFESDSFARDVKSSLPVVRQAVRTERMAADNQADRLTIWMRNVEKVVEDTRQTFASSAKADIPLPPLPLAPVSRRTSQVYGSRSSRLPRRLPANQIFAQAPPADTSILSDRSNLASSRNGPTSPGRAGGGSLDTGLSSSLRSPVNDKSAGVAPETPTRKRCETMVTPSRQRRMTLLSLSPGKKSKGPSPSKKSESPSKKSDSPAKLKLKSMNPFQRHISSVDRLEMELQKSLQPPQTESKRLSALIDRSLFLATPGPGRSSSSNSPCVSPDYEPPRISVTTDSDTSVSVDELTGSPCHVEPYPPRKGAWGDAALAAGAPDSPAQRRLEGVYDRFLMATSGVKRVGRGYQSDCVAPVGGGGPSKADYVKGRTFYTTRRQMPPPVSSEDLLRQEQARSVDELGMMSSPPPSSSLRDSENNTVTLMRRAFKAIVPKKSAPKRLSRMV</sequence>
<accession>A0ABR3K008</accession>
<dbReference type="InterPro" id="IPR045269">
    <property type="entry name" value="Atg1-like"/>
</dbReference>
<feature type="compositionally biased region" description="Low complexity" evidence="1">
    <location>
        <begin position="937"/>
        <end position="947"/>
    </location>
</feature>
<dbReference type="SUPFAM" id="SSF56112">
    <property type="entry name" value="Protein kinase-like (PK-like)"/>
    <property type="match status" value="1"/>
</dbReference>
<feature type="compositionally biased region" description="Low complexity" evidence="1">
    <location>
        <begin position="383"/>
        <end position="401"/>
    </location>
</feature>
<dbReference type="Proteomes" id="UP001556367">
    <property type="component" value="Unassembled WGS sequence"/>
</dbReference>
<feature type="region of interest" description="Disordered" evidence="1">
    <location>
        <begin position="912"/>
        <end position="947"/>
    </location>
</feature>
<feature type="region of interest" description="Disordered" evidence="1">
    <location>
        <begin position="294"/>
        <end position="316"/>
    </location>
</feature>
<feature type="region of interest" description="Disordered" evidence="1">
    <location>
        <begin position="551"/>
        <end position="591"/>
    </location>
</feature>
<feature type="domain" description="Protein kinase" evidence="2">
    <location>
        <begin position="25"/>
        <end position="300"/>
    </location>
</feature>
<feature type="compositionally biased region" description="Basic and acidic residues" evidence="1">
    <location>
        <begin position="1046"/>
        <end position="1057"/>
    </location>
</feature>
<feature type="compositionally biased region" description="Low complexity" evidence="1">
    <location>
        <begin position="914"/>
        <end position="929"/>
    </location>
</feature>
<dbReference type="InterPro" id="IPR008271">
    <property type="entry name" value="Ser/Thr_kinase_AS"/>
</dbReference>
<reference evidence="4" key="1">
    <citation type="submission" date="2024-06" db="EMBL/GenBank/DDBJ databases">
        <title>Multi-omics analyses provide insights into the biosynthesis of the anticancer antibiotic pleurotin in Hohenbuehelia grisea.</title>
        <authorList>
            <person name="Weaver J.A."/>
            <person name="Alberti F."/>
        </authorList>
    </citation>
    <scope>NUCLEOTIDE SEQUENCE [LARGE SCALE GENOMIC DNA]</scope>
    <source>
        <strain evidence="4">T-177</strain>
    </source>
</reference>
<feature type="compositionally biased region" description="Basic and acidic residues" evidence="1">
    <location>
        <begin position="850"/>
        <end position="863"/>
    </location>
</feature>
<feature type="compositionally biased region" description="Basic and acidic residues" evidence="1">
    <location>
        <begin position="473"/>
        <end position="488"/>
    </location>
</feature>
<evidence type="ECO:0000313" key="3">
    <source>
        <dbReference type="EMBL" id="KAL0960701.1"/>
    </source>
</evidence>
<feature type="region of interest" description="Disordered" evidence="1">
    <location>
        <begin position="1035"/>
        <end position="1075"/>
    </location>
</feature>
<proteinExistence type="predicted"/>
<dbReference type="PANTHER" id="PTHR24348">
    <property type="entry name" value="SERINE/THREONINE-PROTEIN KINASE UNC-51-RELATED"/>
    <property type="match status" value="1"/>
</dbReference>
<dbReference type="InterPro" id="IPR000719">
    <property type="entry name" value="Prot_kinase_dom"/>
</dbReference>
<dbReference type="SMART" id="SM00220">
    <property type="entry name" value="S_TKc"/>
    <property type="match status" value="1"/>
</dbReference>
<protein>
    <recommendedName>
        <fullName evidence="2">Protein kinase domain-containing protein</fullName>
    </recommendedName>
</protein>
<dbReference type="EMBL" id="JASNQZ010000001">
    <property type="protein sequence ID" value="KAL0960701.1"/>
    <property type="molecule type" value="Genomic_DNA"/>
</dbReference>
<feature type="compositionally biased region" description="Polar residues" evidence="1">
    <location>
        <begin position="461"/>
        <end position="470"/>
    </location>
</feature>
<dbReference type="InterPro" id="IPR011009">
    <property type="entry name" value="Kinase-like_dom_sf"/>
</dbReference>
<dbReference type="PANTHER" id="PTHR24348:SF68">
    <property type="entry name" value="SERINE_THREONINE-PROTEIN KINASE ATG1C"/>
    <property type="match status" value="1"/>
</dbReference>
<keyword evidence="4" id="KW-1185">Reference proteome</keyword>